<dbReference type="InParanoid" id="A0A0D0C405"/>
<gene>
    <name evidence="1" type="ORF">CY34DRAFT_796932</name>
</gene>
<protein>
    <submittedName>
        <fullName evidence="1">Uncharacterized protein</fullName>
    </submittedName>
</protein>
<reference evidence="1 2" key="1">
    <citation type="submission" date="2014-04" db="EMBL/GenBank/DDBJ databases">
        <authorList>
            <consortium name="DOE Joint Genome Institute"/>
            <person name="Kuo A."/>
            <person name="Ruytinx J."/>
            <person name="Rineau F."/>
            <person name="Colpaert J."/>
            <person name="Kohler A."/>
            <person name="Nagy L.G."/>
            <person name="Floudas D."/>
            <person name="Copeland A."/>
            <person name="Barry K.W."/>
            <person name="Cichocki N."/>
            <person name="Veneault-Fourrey C."/>
            <person name="LaButti K."/>
            <person name="Lindquist E.A."/>
            <person name="Lipzen A."/>
            <person name="Lundell T."/>
            <person name="Morin E."/>
            <person name="Murat C."/>
            <person name="Sun H."/>
            <person name="Tunlid A."/>
            <person name="Henrissat B."/>
            <person name="Grigoriev I.V."/>
            <person name="Hibbett D.S."/>
            <person name="Martin F."/>
            <person name="Nordberg H.P."/>
            <person name="Cantor M.N."/>
            <person name="Hua S.X."/>
        </authorList>
    </citation>
    <scope>NUCLEOTIDE SEQUENCE [LARGE SCALE GENOMIC DNA]</scope>
    <source>
        <strain evidence="1 2">UH-Slu-Lm8-n1</strain>
    </source>
</reference>
<proteinExistence type="predicted"/>
<evidence type="ECO:0000313" key="2">
    <source>
        <dbReference type="Proteomes" id="UP000054485"/>
    </source>
</evidence>
<accession>A0A0D0C405</accession>
<dbReference type="Proteomes" id="UP000054485">
    <property type="component" value="Unassembled WGS sequence"/>
</dbReference>
<keyword evidence="2" id="KW-1185">Reference proteome</keyword>
<dbReference type="EMBL" id="KN835132">
    <property type="protein sequence ID" value="KIK49508.1"/>
    <property type="molecule type" value="Genomic_DNA"/>
</dbReference>
<dbReference type="HOGENOM" id="CLU_3107968_0_0_1"/>
<dbReference type="AlphaFoldDB" id="A0A0D0C405"/>
<organism evidence="1 2">
    <name type="scientific">Suillus luteus UH-Slu-Lm8-n1</name>
    <dbReference type="NCBI Taxonomy" id="930992"/>
    <lineage>
        <taxon>Eukaryota</taxon>
        <taxon>Fungi</taxon>
        <taxon>Dikarya</taxon>
        <taxon>Basidiomycota</taxon>
        <taxon>Agaricomycotina</taxon>
        <taxon>Agaricomycetes</taxon>
        <taxon>Agaricomycetidae</taxon>
        <taxon>Boletales</taxon>
        <taxon>Suillineae</taxon>
        <taxon>Suillaceae</taxon>
        <taxon>Suillus</taxon>
    </lineage>
</organism>
<reference evidence="2" key="2">
    <citation type="submission" date="2015-01" db="EMBL/GenBank/DDBJ databases">
        <title>Evolutionary Origins and Diversification of the Mycorrhizal Mutualists.</title>
        <authorList>
            <consortium name="DOE Joint Genome Institute"/>
            <consortium name="Mycorrhizal Genomics Consortium"/>
            <person name="Kohler A."/>
            <person name="Kuo A."/>
            <person name="Nagy L.G."/>
            <person name="Floudas D."/>
            <person name="Copeland A."/>
            <person name="Barry K.W."/>
            <person name="Cichocki N."/>
            <person name="Veneault-Fourrey C."/>
            <person name="LaButti K."/>
            <person name="Lindquist E.A."/>
            <person name="Lipzen A."/>
            <person name="Lundell T."/>
            <person name="Morin E."/>
            <person name="Murat C."/>
            <person name="Riley R."/>
            <person name="Ohm R."/>
            <person name="Sun H."/>
            <person name="Tunlid A."/>
            <person name="Henrissat B."/>
            <person name="Grigoriev I.V."/>
            <person name="Hibbett D.S."/>
            <person name="Martin F."/>
        </authorList>
    </citation>
    <scope>NUCLEOTIDE SEQUENCE [LARGE SCALE GENOMIC DNA]</scope>
    <source>
        <strain evidence="2">UH-Slu-Lm8-n1</strain>
    </source>
</reference>
<sequence>MPQASHVQQGCMWLSDLTGTLDWRTNLTCKLEIQAVYLSTRNPLRAAVRTG</sequence>
<name>A0A0D0C405_9AGAM</name>
<evidence type="ECO:0000313" key="1">
    <source>
        <dbReference type="EMBL" id="KIK49508.1"/>
    </source>
</evidence>